<dbReference type="Pfam" id="PF03358">
    <property type="entry name" value="FMN_red"/>
    <property type="match status" value="1"/>
</dbReference>
<dbReference type="AlphaFoldDB" id="A0A0R1S5C5"/>
<evidence type="ECO:0000256" key="3">
    <source>
        <dbReference type="SAM" id="Phobius"/>
    </source>
</evidence>
<dbReference type="SUPFAM" id="SSF52218">
    <property type="entry name" value="Flavoproteins"/>
    <property type="match status" value="1"/>
</dbReference>
<dbReference type="STRING" id="1423739.FC85_GL001365"/>
<dbReference type="InterPro" id="IPR005025">
    <property type="entry name" value="FMN_Rdtase-like_dom"/>
</dbReference>
<accession>A0A0R1S5C5</accession>
<feature type="domain" description="NADPH-dependent FMN reductase-like" evidence="4">
    <location>
        <begin position="1"/>
        <end position="91"/>
    </location>
</feature>
<organism evidence="5 6">
    <name type="scientific">Lentilactobacillus diolivorans DSM 14421</name>
    <dbReference type="NCBI Taxonomy" id="1423739"/>
    <lineage>
        <taxon>Bacteria</taxon>
        <taxon>Bacillati</taxon>
        <taxon>Bacillota</taxon>
        <taxon>Bacilli</taxon>
        <taxon>Lactobacillales</taxon>
        <taxon>Lactobacillaceae</taxon>
        <taxon>Lentilactobacillus</taxon>
    </lineage>
</organism>
<feature type="transmembrane region" description="Helical" evidence="3">
    <location>
        <begin position="194"/>
        <end position="215"/>
    </location>
</feature>
<dbReference type="InterPro" id="IPR051796">
    <property type="entry name" value="ISF_SsuE-like"/>
</dbReference>
<dbReference type="GO" id="GO:0016491">
    <property type="term" value="F:oxidoreductase activity"/>
    <property type="evidence" value="ECO:0007669"/>
    <property type="project" value="InterPro"/>
</dbReference>
<feature type="transmembrane region" description="Helical" evidence="3">
    <location>
        <begin position="227"/>
        <end position="248"/>
    </location>
</feature>
<dbReference type="PANTHER" id="PTHR43278">
    <property type="entry name" value="NAD(P)H-DEPENDENT FMN-CONTAINING OXIDOREDUCTASE YWQN-RELATED"/>
    <property type="match status" value="1"/>
</dbReference>
<dbReference type="EMBL" id="AZEY01000098">
    <property type="protein sequence ID" value="KRL64097.1"/>
    <property type="molecule type" value="Genomic_DNA"/>
</dbReference>
<keyword evidence="2" id="KW-0288">FMN</keyword>
<dbReference type="PATRIC" id="fig|1423739.3.peg.1429"/>
<protein>
    <submittedName>
        <fullName evidence="5">Flavoprotein</fullName>
    </submittedName>
</protein>
<evidence type="ECO:0000256" key="1">
    <source>
        <dbReference type="ARBA" id="ARBA00022630"/>
    </source>
</evidence>
<keyword evidence="1" id="KW-0285">Flavoprotein</keyword>
<keyword evidence="3" id="KW-0472">Membrane</keyword>
<evidence type="ECO:0000259" key="4">
    <source>
        <dbReference type="Pfam" id="PF03358"/>
    </source>
</evidence>
<dbReference type="Gene3D" id="3.40.50.360">
    <property type="match status" value="1"/>
</dbReference>
<name>A0A0R1S5C5_9LACO</name>
<keyword evidence="3" id="KW-0812">Transmembrane</keyword>
<evidence type="ECO:0000313" key="6">
    <source>
        <dbReference type="Proteomes" id="UP000052013"/>
    </source>
</evidence>
<dbReference type="RefSeq" id="WP_057865788.1">
    <property type="nucleotide sequence ID" value="NZ_AZEY01000098.1"/>
</dbReference>
<evidence type="ECO:0000256" key="2">
    <source>
        <dbReference type="ARBA" id="ARBA00022643"/>
    </source>
</evidence>
<comment type="caution">
    <text evidence="5">The sequence shown here is derived from an EMBL/GenBank/DDBJ whole genome shotgun (WGS) entry which is preliminary data.</text>
</comment>
<sequence>MKVLGILGAHRRNGITEKMLETVLAGVKAPNETETIYLEDYSFKPDQGDQHDSVLDELEQKMLDSDVWVIAAPTYWGGLAGKMKDFFDCMRERLVRIDHLGGTHPDRFADKHYVSITDCYTGAFENWVTGVTDQSFRTIDKVMSAAGVIKLHELVLTNTYGMKALPENKKQTCLKWGQRLNSVKKRDDSTLKRYIELFFMIAFMALLTMGIQVGLKMLPTEHFWLSYLSFVVIFYVLLGFILHFFTVVKHRRR</sequence>
<reference evidence="5 6" key="1">
    <citation type="journal article" date="2015" name="Genome Announc.">
        <title>Expanding the biotechnology potential of lactobacilli through comparative genomics of 213 strains and associated genera.</title>
        <authorList>
            <person name="Sun Z."/>
            <person name="Harris H.M."/>
            <person name="McCann A."/>
            <person name="Guo C."/>
            <person name="Argimon S."/>
            <person name="Zhang W."/>
            <person name="Yang X."/>
            <person name="Jeffery I.B."/>
            <person name="Cooney J.C."/>
            <person name="Kagawa T.F."/>
            <person name="Liu W."/>
            <person name="Song Y."/>
            <person name="Salvetti E."/>
            <person name="Wrobel A."/>
            <person name="Rasinkangas P."/>
            <person name="Parkhill J."/>
            <person name="Rea M.C."/>
            <person name="O'Sullivan O."/>
            <person name="Ritari J."/>
            <person name="Douillard F.P."/>
            <person name="Paul Ross R."/>
            <person name="Yang R."/>
            <person name="Briner A.E."/>
            <person name="Felis G.E."/>
            <person name="de Vos W.M."/>
            <person name="Barrangou R."/>
            <person name="Klaenhammer T.R."/>
            <person name="Caufield P.W."/>
            <person name="Cui Y."/>
            <person name="Zhang H."/>
            <person name="O'Toole P.W."/>
        </authorList>
    </citation>
    <scope>NUCLEOTIDE SEQUENCE [LARGE SCALE GENOMIC DNA]</scope>
    <source>
        <strain evidence="5 6">DSM 14421</strain>
    </source>
</reference>
<proteinExistence type="predicted"/>
<dbReference type="InterPro" id="IPR029039">
    <property type="entry name" value="Flavoprotein-like_sf"/>
</dbReference>
<gene>
    <name evidence="5" type="ORF">FC85_GL001365</name>
</gene>
<dbReference type="Proteomes" id="UP000052013">
    <property type="component" value="Unassembled WGS sequence"/>
</dbReference>
<keyword evidence="3" id="KW-1133">Transmembrane helix</keyword>
<dbReference type="PANTHER" id="PTHR43278:SF1">
    <property type="entry name" value="IRON-SULFUR FLAVOPROTEIN MJ1083"/>
    <property type="match status" value="1"/>
</dbReference>
<evidence type="ECO:0000313" key="5">
    <source>
        <dbReference type="EMBL" id="KRL64097.1"/>
    </source>
</evidence>